<name>D2QC04_SPILD</name>
<dbReference type="EMBL" id="CP001769">
    <property type="protein sequence ID" value="ADB39739.1"/>
    <property type="molecule type" value="Genomic_DNA"/>
</dbReference>
<dbReference type="eggNOG" id="COG4099">
    <property type="taxonomic scope" value="Bacteria"/>
</dbReference>
<evidence type="ECO:0000256" key="1">
    <source>
        <dbReference type="SAM" id="Phobius"/>
    </source>
</evidence>
<accession>D2QC04</accession>
<feature type="transmembrane region" description="Helical" evidence="1">
    <location>
        <begin position="40"/>
        <end position="62"/>
    </location>
</feature>
<keyword evidence="1" id="KW-0812">Transmembrane</keyword>
<dbReference type="AlphaFoldDB" id="D2QC04"/>
<keyword evidence="1" id="KW-1133">Transmembrane helix</keyword>
<keyword evidence="1" id="KW-0472">Membrane</keyword>
<dbReference type="Proteomes" id="UP000002028">
    <property type="component" value="Chromosome"/>
</dbReference>
<sequence>MTKSFYQTICASLGLSLAAGLFQSWLHVQRGVDLYRLASFRSWFLVGDFIALLTASLLLTYFHHKRFKAAFQAGLVVTVSLWQPFSICYWQPTTRCLVSI</sequence>
<dbReference type="HOGENOM" id="CLU_2304251_0_0_10"/>
<dbReference type="RefSeq" id="WP_012928255.1">
    <property type="nucleotide sequence ID" value="NC_013730.1"/>
</dbReference>
<protein>
    <submittedName>
        <fullName evidence="2">Uncharacterized protein</fullName>
    </submittedName>
</protein>
<evidence type="ECO:0000313" key="3">
    <source>
        <dbReference type="Proteomes" id="UP000002028"/>
    </source>
</evidence>
<keyword evidence="3" id="KW-1185">Reference proteome</keyword>
<dbReference type="KEGG" id="sli:Slin_3741"/>
<gene>
    <name evidence="2" type="ordered locus">Slin_3741</name>
</gene>
<reference evidence="2 3" key="1">
    <citation type="journal article" date="2010" name="Stand. Genomic Sci.">
        <title>Complete genome sequence of Spirosoma linguale type strain (1).</title>
        <authorList>
            <person name="Lail K."/>
            <person name="Sikorski J."/>
            <person name="Saunders E."/>
            <person name="Lapidus A."/>
            <person name="Glavina Del Rio T."/>
            <person name="Copeland A."/>
            <person name="Tice H."/>
            <person name="Cheng J.-F."/>
            <person name="Lucas S."/>
            <person name="Nolan M."/>
            <person name="Bruce D."/>
            <person name="Goodwin L."/>
            <person name="Pitluck S."/>
            <person name="Ivanova N."/>
            <person name="Mavromatis K."/>
            <person name="Ovchinnikova G."/>
            <person name="Pati A."/>
            <person name="Chen A."/>
            <person name="Palaniappan K."/>
            <person name="Land M."/>
            <person name="Hauser L."/>
            <person name="Chang Y.-J."/>
            <person name="Jeffries C.D."/>
            <person name="Chain P."/>
            <person name="Brettin T."/>
            <person name="Detter J.C."/>
            <person name="Schuetze A."/>
            <person name="Rohde M."/>
            <person name="Tindall B.J."/>
            <person name="Goeker M."/>
            <person name="Bristow J."/>
            <person name="Eisen J.A."/>
            <person name="Markowitz V."/>
            <person name="Hugenholtz P."/>
            <person name="Kyrpides N.C."/>
            <person name="Klenk H.-P."/>
            <person name="Chen F."/>
        </authorList>
    </citation>
    <scope>NUCLEOTIDE SEQUENCE [LARGE SCALE GENOMIC DNA]</scope>
    <source>
        <strain evidence="3">ATCC 33905 / DSM 74 / LMG 10896 / Claus 1</strain>
    </source>
</reference>
<organism evidence="2 3">
    <name type="scientific">Spirosoma linguale (strain ATCC 33905 / DSM 74 / LMG 10896 / Claus 1)</name>
    <dbReference type="NCBI Taxonomy" id="504472"/>
    <lineage>
        <taxon>Bacteria</taxon>
        <taxon>Pseudomonadati</taxon>
        <taxon>Bacteroidota</taxon>
        <taxon>Cytophagia</taxon>
        <taxon>Cytophagales</taxon>
        <taxon>Cytophagaceae</taxon>
        <taxon>Spirosoma</taxon>
    </lineage>
</organism>
<proteinExistence type="predicted"/>
<evidence type="ECO:0000313" key="2">
    <source>
        <dbReference type="EMBL" id="ADB39739.1"/>
    </source>
</evidence>